<sequence length="218" mass="22860">MRVSGIALTGFAAIFALLALTPASASFLPADKADSHMFYGMAELVHMGGDGEIVSSQIIHNRVLNTGEDILIRSVFGNISASEVPRLICISDRPISSITVGTDAPTEEELVAADFDPSTDFAPTFDTCIEADIDTTTDTSIATMTATFLGANATTAPHIGPDETITHLVICNQNVSTTLTNCGAAGNVFVAVNVDDITIPATDWVVVTYSFNLTSPNS</sequence>
<keyword evidence="2" id="KW-1185">Reference proteome</keyword>
<proteinExistence type="predicted"/>
<dbReference type="KEGG" id="csy:CENSYa_1519"/>
<name>A0RXS4_CENSY</name>
<dbReference type="STRING" id="414004.CENSYa_1519"/>
<reference evidence="1 2" key="1">
    <citation type="journal article" date="2006" name="Proc. Natl. Acad. Sci. U.S.A.">
        <title>Genomic analysis of the uncultivated marine crenarchaeote Cenarchaeum symbiosum.</title>
        <authorList>
            <person name="Hallam S.J."/>
            <person name="Konstantinidis K.T."/>
            <person name="Putnam N."/>
            <person name="Schleper C."/>
            <person name="Watanabe Y."/>
            <person name="Sugahara J."/>
            <person name="Preston C."/>
            <person name="de la Torre J."/>
            <person name="Richardson P.M."/>
            <person name="DeLong E.F."/>
        </authorList>
    </citation>
    <scope>NUCLEOTIDE SEQUENCE [LARGE SCALE GENOMIC DNA]</scope>
    <source>
        <strain evidence="2">A</strain>
    </source>
</reference>
<accession>A0RXS4</accession>
<dbReference type="EMBL" id="DP000238">
    <property type="protein sequence ID" value="ABK78141.1"/>
    <property type="molecule type" value="Genomic_DNA"/>
</dbReference>
<evidence type="ECO:0000313" key="1">
    <source>
        <dbReference type="EMBL" id="ABK78141.1"/>
    </source>
</evidence>
<dbReference type="HOGENOM" id="CLU_075233_0_0_2"/>
<dbReference type="Proteomes" id="UP000000758">
    <property type="component" value="Chromosome"/>
</dbReference>
<organism evidence="1 2">
    <name type="scientific">Cenarchaeum symbiosum (strain A)</name>
    <dbReference type="NCBI Taxonomy" id="414004"/>
    <lineage>
        <taxon>Archaea</taxon>
        <taxon>Nitrososphaerota</taxon>
        <taxon>Candidatus Cenarchaeales</taxon>
        <taxon>Candidatus Cenarchaeaceae</taxon>
        <taxon>Candidatus Cenarchaeum</taxon>
    </lineage>
</organism>
<dbReference type="EnsemblBacteria" id="ABK78141">
    <property type="protein sequence ID" value="ABK78141"/>
    <property type="gene ID" value="CENSYa_1519"/>
</dbReference>
<dbReference type="AlphaFoldDB" id="A0RXS4"/>
<evidence type="ECO:0000313" key="2">
    <source>
        <dbReference type="Proteomes" id="UP000000758"/>
    </source>
</evidence>
<protein>
    <submittedName>
        <fullName evidence="1">Uncharacterized protein</fullName>
    </submittedName>
</protein>
<gene>
    <name evidence="1" type="ordered locus">CENSYa_1519</name>
</gene>